<feature type="domain" description="Integrase catalytic" evidence="1">
    <location>
        <begin position="199"/>
        <end position="402"/>
    </location>
</feature>
<protein>
    <submittedName>
        <fullName evidence="2">Transposase</fullName>
    </submittedName>
</protein>
<dbReference type="Proteomes" id="UP000001947">
    <property type="component" value="Chromosome"/>
</dbReference>
<sequence>MDTVLGENLNDKTVKKLRIDRLRRLTEAESGEALIETVDINEFSDDEWKVAQFRFECIRPLLDDPFRTRKKAESVAEEAGVHVATLYSWLRAYQNDGHLSSLIPQARGRKEGKTLIDPVLEEIIASAIDEFYLSKQRYTPADVIEEVKVMCRIAGVKPPHANTVRARIKKISEKEVLKRRGRRDKARDLFDPIKGPFPGDDFPLAVVQIDHTQANVIVVDEKTREELGRPWLTLSIDVWSRAILGVYVSMDAPSATAAGICIARSTLPKTEYLANLDVPGEWPMCGKMRAIHVDNAREFRGEMLRKSCQQYDMDLTLRPVKTPHYGAHIERYMGVASRLLHKLPGTTFSKPEDRKGYNSGKEAVMTLHEVEQHLVDFIVNVYHQRIHSSINVTPKRMWELGVLGDDDRPGVGLPDIPADPDRFVLDFLPYETRSVQNYGIQIDCINYYHEVLNRWINSKDPNDDRRKRKFTVRRDPRDISKIFFFDPDIKSYYVIPYRNTSFPPVSIWELREARRKLIEDGVKHVDEDLIFNALIRMKDRVDEAKKKTKLTKLKAHRNERAKKLSKVTSPSEIISVALPKPNDEKFFVQDQEESEDIFSMREEFFSDIRRK</sequence>
<dbReference type="HOGENOM" id="CLU_017991_4_0_6"/>
<dbReference type="InterPro" id="IPR036397">
    <property type="entry name" value="RNaseH_sf"/>
</dbReference>
<organism evidence="2 3">
    <name type="scientific">Saccharophagus degradans (strain 2-40 / ATCC 43961 / DSM 17024)</name>
    <dbReference type="NCBI Taxonomy" id="203122"/>
    <lineage>
        <taxon>Bacteria</taxon>
        <taxon>Pseudomonadati</taxon>
        <taxon>Pseudomonadota</taxon>
        <taxon>Gammaproteobacteria</taxon>
        <taxon>Cellvibrionales</taxon>
        <taxon>Cellvibrionaceae</taxon>
        <taxon>Saccharophagus</taxon>
    </lineage>
</organism>
<name>Q21PC8_SACD2</name>
<dbReference type="Gene3D" id="3.30.420.10">
    <property type="entry name" value="Ribonuclease H-like superfamily/Ribonuclease H"/>
    <property type="match status" value="1"/>
</dbReference>
<dbReference type="AlphaFoldDB" id="Q21PC8"/>
<dbReference type="GO" id="GO:0003676">
    <property type="term" value="F:nucleic acid binding"/>
    <property type="evidence" value="ECO:0007669"/>
    <property type="project" value="InterPro"/>
</dbReference>
<dbReference type="SUPFAM" id="SSF53098">
    <property type="entry name" value="Ribonuclease H-like"/>
    <property type="match status" value="1"/>
</dbReference>
<gene>
    <name evidence="2" type="ordered locus">Sde_0187</name>
</gene>
<proteinExistence type="predicted"/>
<dbReference type="eggNOG" id="COG2801">
    <property type="taxonomic scope" value="Bacteria"/>
</dbReference>
<keyword evidence="3" id="KW-1185">Reference proteome</keyword>
<reference evidence="2 3" key="1">
    <citation type="journal article" date="2008" name="PLoS Genet.">
        <title>Complete genome sequence of the complex carbohydrate-degrading marine bacterium, Saccharophagus degradans strain 2-40 T.</title>
        <authorList>
            <person name="Weiner R.M."/>
            <person name="Taylor L.E.II."/>
            <person name="Henrissat B."/>
            <person name="Hauser L."/>
            <person name="Land M."/>
            <person name="Coutinho P.M."/>
            <person name="Rancurel C."/>
            <person name="Saunders E.H."/>
            <person name="Longmire A.G."/>
            <person name="Zhang H."/>
            <person name="Bayer E.A."/>
            <person name="Gilbert H.J."/>
            <person name="Larimer F."/>
            <person name="Zhulin I.B."/>
            <person name="Ekborg N.A."/>
            <person name="Lamed R."/>
            <person name="Richardson P.M."/>
            <person name="Borovok I."/>
            <person name="Hutcheson S."/>
        </authorList>
    </citation>
    <scope>NUCLEOTIDE SEQUENCE [LARGE SCALE GENOMIC DNA]</scope>
    <source>
        <strain evidence="3">2-40 / ATCC 43961 / DSM 17024</strain>
    </source>
</reference>
<dbReference type="PROSITE" id="PS50994">
    <property type="entry name" value="INTEGRASE"/>
    <property type="match status" value="1"/>
</dbReference>
<evidence type="ECO:0000259" key="1">
    <source>
        <dbReference type="PROSITE" id="PS50994"/>
    </source>
</evidence>
<accession>Q21PC8</accession>
<dbReference type="STRING" id="203122.Sde_0187"/>
<dbReference type="InterPro" id="IPR001584">
    <property type="entry name" value="Integrase_cat-core"/>
</dbReference>
<dbReference type="Pfam" id="PF09299">
    <property type="entry name" value="Mu-transpos_C"/>
    <property type="match status" value="1"/>
</dbReference>
<dbReference type="InterPro" id="IPR015378">
    <property type="entry name" value="Transposase-like_Mu_C"/>
</dbReference>
<evidence type="ECO:0000313" key="2">
    <source>
        <dbReference type="EMBL" id="ABD79451.1"/>
    </source>
</evidence>
<dbReference type="InterPro" id="IPR012337">
    <property type="entry name" value="RNaseH-like_sf"/>
</dbReference>
<dbReference type="KEGG" id="sde:Sde_0187"/>
<dbReference type="GO" id="GO:0015074">
    <property type="term" value="P:DNA integration"/>
    <property type="evidence" value="ECO:0007669"/>
    <property type="project" value="InterPro"/>
</dbReference>
<dbReference type="EMBL" id="CP000282">
    <property type="protein sequence ID" value="ABD79451.1"/>
    <property type="molecule type" value="Genomic_DNA"/>
</dbReference>
<evidence type="ECO:0000313" key="3">
    <source>
        <dbReference type="Proteomes" id="UP000001947"/>
    </source>
</evidence>